<evidence type="ECO:0000313" key="3">
    <source>
        <dbReference type="EMBL" id="SEH39125.1"/>
    </source>
</evidence>
<dbReference type="InterPro" id="IPR014867">
    <property type="entry name" value="Spore_coat_CotH_CotH2/3/7"/>
</dbReference>
<comment type="caution">
    <text evidence="3">The sequence shown here is derived from an EMBL/GenBank/DDBJ whole genome shotgun (WGS) entry which is preliminary data.</text>
</comment>
<dbReference type="EMBL" id="FNWT01000001">
    <property type="protein sequence ID" value="SEH39125.1"/>
    <property type="molecule type" value="Genomic_DNA"/>
</dbReference>
<accession>A0A1H6HYA7</accession>
<dbReference type="Proteomes" id="UP000199135">
    <property type="component" value="Unassembled WGS sequence"/>
</dbReference>
<dbReference type="RefSeq" id="WP_078686515.1">
    <property type="nucleotide sequence ID" value="NZ_FNWT01000001.1"/>
</dbReference>
<name>A0A1H6HYA7_9ACTN</name>
<evidence type="ECO:0000256" key="1">
    <source>
        <dbReference type="SAM" id="MobiDB-lite"/>
    </source>
</evidence>
<feature type="compositionally biased region" description="Low complexity" evidence="1">
    <location>
        <begin position="38"/>
        <end position="77"/>
    </location>
</feature>
<protein>
    <submittedName>
        <fullName evidence="3">CotH protein</fullName>
    </submittedName>
</protein>
<keyword evidence="4" id="KW-1185">Reference proteome</keyword>
<gene>
    <name evidence="3" type="ORF">SAMN05216447_101293</name>
</gene>
<feature type="domain" description="DUF5648" evidence="2">
    <location>
        <begin position="161"/>
        <end position="290"/>
    </location>
</feature>
<dbReference type="InterPro" id="IPR043708">
    <property type="entry name" value="DUF5648"/>
</dbReference>
<feature type="compositionally biased region" description="Basic and acidic residues" evidence="1">
    <location>
        <begin position="85"/>
        <end position="97"/>
    </location>
</feature>
<reference evidence="3 4" key="1">
    <citation type="submission" date="2016-10" db="EMBL/GenBank/DDBJ databases">
        <authorList>
            <person name="Varghese N."/>
            <person name="Submissions S."/>
        </authorList>
    </citation>
    <scope>NUCLEOTIDE SEQUENCE [LARGE SCALE GENOMIC DNA]</scope>
    <source>
        <strain evidence="3 4">WCP15</strain>
    </source>
</reference>
<evidence type="ECO:0000313" key="4">
    <source>
        <dbReference type="Proteomes" id="UP000199135"/>
    </source>
</evidence>
<dbReference type="Pfam" id="PF08757">
    <property type="entry name" value="CotH"/>
    <property type="match status" value="1"/>
</dbReference>
<feature type="compositionally biased region" description="Low complexity" evidence="1">
    <location>
        <begin position="113"/>
        <end position="145"/>
    </location>
</feature>
<sequence>MVRPSAAAPRRPTASVARVVIPVTFAATVGLTGALAATPARAAEAGSVESQQALAAPAQVAAAPDASASTPAAQAAADRGNAGESEEKGLPTAREDSVPTAGDPSPDDGFEPAAAADAKAASQTPQATAPLATASDGSASATTSDPVAEPERAVAPYGVDMYRLFNPYTGEHFYTASTLERDHLHGIGWSYEGVGWVAPEEGDAVYRLYNPFTGDHHFTLSSAERDMLRDAGWNYEGVGWRSAGADGLAVYREYNPYATVGSHNFTQSLFEHQSLKASGWQLEGVAWYALDTADAERSAYLVAEVSTKTGEVRSVVSTVKDNVTYLFLPSFAGDSVRLSAFLPGCGAGTVQLKGRGGWLEVAPGAEVGLDALGSFGSDGRLSLSMRVGEKGYAFPLVVMRSANIDALFVSSADLDGEGRPYVDGSPSHATSASVSVRLVTAKGKVVYDEDDPASDKASTIKGRGNSTWAFSDKKPYQVKLSKKADLLQTGDKSNKAKKWVLLANADDATLLHNTISYDLALELGMVGVQSKPVDLYYDGEYRGTYVLCEKVEIGDGRVEIDDLEKAIEKANGSLDLETAPIASDKNKYGYEYHYAQGVADPDDITGGYLLEIDSAYGKNEKCWFDTSVGTFVVKSPEVASQNVVRYISEAVQEAINNASAGRFNLGEGFSFELDSLARTYLVSEFTKNIDAFYSSTYFYKASDSTGSGNVLVASPLWDFDGAYGIRTDLGDSAFGSYQNLVLLSGEWVVSNPTIMARVRTLYTQELRPLVADVLLGAGDAKGPSGILRSISSYQSEIAASQRMNEVVFGLSHFGNTMKPLATWQDNVLYLKDWLSNRMAWFDQSLSKLTSRVAANTGTRYDGFDYGLVFDARYYLQMNPDVRTYAQGDDGKALQHFVQYGMAEGRTASRNFDVNYYRANNADLRAVFGDDLASYYRHYCMDGFPHDGRKGKAL</sequence>
<proteinExistence type="predicted"/>
<dbReference type="Pfam" id="PF18885">
    <property type="entry name" value="DUF5648"/>
    <property type="match status" value="1"/>
</dbReference>
<evidence type="ECO:0000259" key="2">
    <source>
        <dbReference type="Pfam" id="PF18885"/>
    </source>
</evidence>
<feature type="region of interest" description="Disordered" evidence="1">
    <location>
        <begin position="38"/>
        <end position="152"/>
    </location>
</feature>
<organism evidence="3 4">
    <name type="scientific">Parafannyhessea umbonata</name>
    <dbReference type="NCBI Taxonomy" id="604330"/>
    <lineage>
        <taxon>Bacteria</taxon>
        <taxon>Bacillati</taxon>
        <taxon>Actinomycetota</taxon>
        <taxon>Coriobacteriia</taxon>
        <taxon>Coriobacteriales</taxon>
        <taxon>Atopobiaceae</taxon>
        <taxon>Parafannyhessea</taxon>
    </lineage>
</organism>